<dbReference type="EMBL" id="OZ035844">
    <property type="protein sequence ID" value="CAL1597757.1"/>
    <property type="molecule type" value="Genomic_DNA"/>
</dbReference>
<evidence type="ECO:0000313" key="2">
    <source>
        <dbReference type="Proteomes" id="UP001497482"/>
    </source>
</evidence>
<reference evidence="1 2" key="1">
    <citation type="submission" date="2024-04" db="EMBL/GenBank/DDBJ databases">
        <authorList>
            <person name="Waldvogel A.-M."/>
            <person name="Schoenle A."/>
        </authorList>
    </citation>
    <scope>NUCLEOTIDE SEQUENCE [LARGE SCALE GENOMIC DNA]</scope>
</reference>
<proteinExistence type="predicted"/>
<gene>
    <name evidence="1" type="ORF">KC01_LOCUS26242</name>
</gene>
<dbReference type="Proteomes" id="UP001497482">
    <property type="component" value="Chromosome 22"/>
</dbReference>
<protein>
    <submittedName>
        <fullName evidence="1">Uncharacterized protein</fullName>
    </submittedName>
</protein>
<keyword evidence="2" id="KW-1185">Reference proteome</keyword>
<accession>A0AAV2LC44</accession>
<sequence>MSRYFIPILSSGLTPQSHLSLHSSIISHSSTRRKSLAQTVLLHRVSPQNLSLHLVRNPNTPPLLPLPSLFGQSSQRYSLHDHDNSQGFPVEAQREAALTSNPYSSIQALGPLSHSSFPAISPRHVKNAITDRFKTSTLERPSILKYLSVALPQTYELIPNFKG</sequence>
<dbReference type="AlphaFoldDB" id="A0AAV2LC44"/>
<evidence type="ECO:0000313" key="1">
    <source>
        <dbReference type="EMBL" id="CAL1597757.1"/>
    </source>
</evidence>
<organism evidence="1 2">
    <name type="scientific">Knipowitschia caucasica</name>
    <name type="common">Caucasian dwarf goby</name>
    <name type="synonym">Pomatoschistus caucasicus</name>
    <dbReference type="NCBI Taxonomy" id="637954"/>
    <lineage>
        <taxon>Eukaryota</taxon>
        <taxon>Metazoa</taxon>
        <taxon>Chordata</taxon>
        <taxon>Craniata</taxon>
        <taxon>Vertebrata</taxon>
        <taxon>Euteleostomi</taxon>
        <taxon>Actinopterygii</taxon>
        <taxon>Neopterygii</taxon>
        <taxon>Teleostei</taxon>
        <taxon>Neoteleostei</taxon>
        <taxon>Acanthomorphata</taxon>
        <taxon>Gobiaria</taxon>
        <taxon>Gobiiformes</taxon>
        <taxon>Gobioidei</taxon>
        <taxon>Gobiidae</taxon>
        <taxon>Gobiinae</taxon>
        <taxon>Knipowitschia</taxon>
    </lineage>
</organism>
<name>A0AAV2LC44_KNICA</name>